<reference evidence="2 3" key="1">
    <citation type="submission" date="2024-08" db="EMBL/GenBank/DDBJ databases">
        <authorList>
            <person name="Paterson S."/>
        </authorList>
    </citation>
    <scope>NUCLEOTIDE SEQUENCE [LARGE SCALE GENOMIC DNA]</scope>
</reference>
<dbReference type="EMBL" id="CANUEZ050000192">
    <property type="protein sequence ID" value="CAM0512063.1"/>
    <property type="molecule type" value="Genomic_DNA"/>
</dbReference>
<dbReference type="EMBL" id="CANUEZ050000192">
    <property type="protein sequence ID" value="CAM0512061.1"/>
    <property type="molecule type" value="Genomic_DNA"/>
</dbReference>
<evidence type="ECO:0000313" key="3">
    <source>
        <dbReference type="Proteomes" id="UP001189180"/>
    </source>
</evidence>
<dbReference type="AlphaFoldDB" id="A0ABC9HF07"/>
<accession>A0ABC9HF07</accession>
<name>A0ABC9HF07_FASHE</name>
<dbReference type="Proteomes" id="UP001189180">
    <property type="component" value="Unassembled WGS sequence"/>
</dbReference>
<comment type="caution">
    <text evidence="2">The sequence shown here is derived from an EMBL/GenBank/DDBJ whole genome shotgun (WGS) entry which is preliminary data.</text>
</comment>
<sequence length="72" mass="8043">MHVHATESDGVEVSLNGFVYNNEKILPWSEEYRNACGASYDQIVSQLKETVQRAIAGMSIFSPPIKNSRDGR</sequence>
<gene>
    <name evidence="1" type="ORF">FHB240107_LOCUS4466</name>
    <name evidence="2" type="ORF">FHB240107_LOCUS4467</name>
</gene>
<organism evidence="2 3">
    <name type="scientific">Fasciola hepatica</name>
    <name type="common">Liver fluke</name>
    <dbReference type="NCBI Taxonomy" id="6192"/>
    <lineage>
        <taxon>Eukaryota</taxon>
        <taxon>Metazoa</taxon>
        <taxon>Spiralia</taxon>
        <taxon>Lophotrochozoa</taxon>
        <taxon>Platyhelminthes</taxon>
        <taxon>Trematoda</taxon>
        <taxon>Digenea</taxon>
        <taxon>Plagiorchiida</taxon>
        <taxon>Echinostomata</taxon>
        <taxon>Echinostomatoidea</taxon>
        <taxon>Fasciolidae</taxon>
        <taxon>Fasciola</taxon>
    </lineage>
</organism>
<evidence type="ECO:0000313" key="2">
    <source>
        <dbReference type="EMBL" id="CAM0512063.1"/>
    </source>
</evidence>
<evidence type="ECO:0008006" key="4">
    <source>
        <dbReference type="Google" id="ProtNLM"/>
    </source>
</evidence>
<keyword evidence="3" id="KW-1185">Reference proteome</keyword>
<evidence type="ECO:0000313" key="1">
    <source>
        <dbReference type="EMBL" id="CAM0512061.1"/>
    </source>
</evidence>
<proteinExistence type="predicted"/>
<protein>
    <recommendedName>
        <fullName evidence="4">DUF4160 domain-containing protein</fullName>
    </recommendedName>
</protein>